<dbReference type="PaxDb" id="2903-EOD36871"/>
<dbReference type="AlphaFoldDB" id="A0A0D3KM86"/>
<name>A0A0D3KM86_EMIH1</name>
<dbReference type="GeneID" id="17282141"/>
<dbReference type="RefSeq" id="XP_005789300.1">
    <property type="nucleotide sequence ID" value="XM_005789243.1"/>
</dbReference>
<reference evidence="1" key="2">
    <citation type="submission" date="2024-10" db="UniProtKB">
        <authorList>
            <consortium name="EnsemblProtists"/>
        </authorList>
    </citation>
    <scope>IDENTIFICATION</scope>
</reference>
<dbReference type="HOGENOM" id="CLU_2228275_0_0_1"/>
<accession>A0A0D3KM86</accession>
<dbReference type="KEGG" id="ehx:EMIHUDRAFT_433729"/>
<proteinExistence type="predicted"/>
<sequence length="106" mass="12071">MAYIRPPSMDERLEKDYLAAAHWATLREKAVEEAAAGYNISTDEYLAAMDLNASTMFQARPALMDAMEADYMHAFIIADTREAKRRESVEDNTSRADKWALRCMMA</sequence>
<dbReference type="Proteomes" id="UP000013827">
    <property type="component" value="Unassembled WGS sequence"/>
</dbReference>
<organism evidence="1 2">
    <name type="scientific">Emiliania huxleyi (strain CCMP1516)</name>
    <dbReference type="NCBI Taxonomy" id="280463"/>
    <lineage>
        <taxon>Eukaryota</taxon>
        <taxon>Haptista</taxon>
        <taxon>Haptophyta</taxon>
        <taxon>Prymnesiophyceae</taxon>
        <taxon>Isochrysidales</taxon>
        <taxon>Noelaerhabdaceae</taxon>
        <taxon>Emiliania</taxon>
    </lineage>
</organism>
<dbReference type="EnsemblProtists" id="EOD36871">
    <property type="protein sequence ID" value="EOD36871"/>
    <property type="gene ID" value="EMIHUDRAFT_433729"/>
</dbReference>
<reference evidence="2" key="1">
    <citation type="journal article" date="2013" name="Nature">
        <title>Pan genome of the phytoplankton Emiliania underpins its global distribution.</title>
        <authorList>
            <person name="Read B.A."/>
            <person name="Kegel J."/>
            <person name="Klute M.J."/>
            <person name="Kuo A."/>
            <person name="Lefebvre S.C."/>
            <person name="Maumus F."/>
            <person name="Mayer C."/>
            <person name="Miller J."/>
            <person name="Monier A."/>
            <person name="Salamov A."/>
            <person name="Young J."/>
            <person name="Aguilar M."/>
            <person name="Claverie J.M."/>
            <person name="Frickenhaus S."/>
            <person name="Gonzalez K."/>
            <person name="Herman E.K."/>
            <person name="Lin Y.C."/>
            <person name="Napier J."/>
            <person name="Ogata H."/>
            <person name="Sarno A.F."/>
            <person name="Shmutz J."/>
            <person name="Schroeder D."/>
            <person name="de Vargas C."/>
            <person name="Verret F."/>
            <person name="von Dassow P."/>
            <person name="Valentin K."/>
            <person name="Van de Peer Y."/>
            <person name="Wheeler G."/>
            <person name="Dacks J.B."/>
            <person name="Delwiche C.F."/>
            <person name="Dyhrman S.T."/>
            <person name="Glockner G."/>
            <person name="John U."/>
            <person name="Richards T."/>
            <person name="Worden A.Z."/>
            <person name="Zhang X."/>
            <person name="Grigoriev I.V."/>
            <person name="Allen A.E."/>
            <person name="Bidle K."/>
            <person name="Borodovsky M."/>
            <person name="Bowler C."/>
            <person name="Brownlee C."/>
            <person name="Cock J.M."/>
            <person name="Elias M."/>
            <person name="Gladyshev V.N."/>
            <person name="Groth M."/>
            <person name="Guda C."/>
            <person name="Hadaegh A."/>
            <person name="Iglesias-Rodriguez M.D."/>
            <person name="Jenkins J."/>
            <person name="Jones B.M."/>
            <person name="Lawson T."/>
            <person name="Leese F."/>
            <person name="Lindquist E."/>
            <person name="Lobanov A."/>
            <person name="Lomsadze A."/>
            <person name="Malik S.B."/>
            <person name="Marsh M.E."/>
            <person name="Mackinder L."/>
            <person name="Mock T."/>
            <person name="Mueller-Roeber B."/>
            <person name="Pagarete A."/>
            <person name="Parker M."/>
            <person name="Probert I."/>
            <person name="Quesneville H."/>
            <person name="Raines C."/>
            <person name="Rensing S.A."/>
            <person name="Riano-Pachon D.M."/>
            <person name="Richier S."/>
            <person name="Rokitta S."/>
            <person name="Shiraiwa Y."/>
            <person name="Soanes D.M."/>
            <person name="van der Giezen M."/>
            <person name="Wahlund T.M."/>
            <person name="Williams B."/>
            <person name="Wilson W."/>
            <person name="Wolfe G."/>
            <person name="Wurch L.L."/>
        </authorList>
    </citation>
    <scope>NUCLEOTIDE SEQUENCE</scope>
</reference>
<evidence type="ECO:0000313" key="1">
    <source>
        <dbReference type="EnsemblProtists" id="EOD36871"/>
    </source>
</evidence>
<evidence type="ECO:0000313" key="2">
    <source>
        <dbReference type="Proteomes" id="UP000013827"/>
    </source>
</evidence>
<protein>
    <submittedName>
        <fullName evidence="1">Uncharacterized protein</fullName>
    </submittedName>
</protein>
<keyword evidence="2" id="KW-1185">Reference proteome</keyword>